<dbReference type="EMBL" id="UZAH01028524">
    <property type="protein sequence ID" value="VDP00719.1"/>
    <property type="molecule type" value="Genomic_DNA"/>
</dbReference>
<accession>A0A3P8DJB2</accession>
<sequence length="112" mass="12825">MAKEFDILPEEVKATQLRTSQDYITSSWDIIGEIEELIVAMEEMSMELQRSLEEENAKGKENSKTINETEDEPGSRRRSSVAEPPVALPQIQTEVAVQWLKKKYAREEVAIE</sequence>
<dbReference type="WBParaSite" id="HPBE_0001477601-mRNA-1">
    <property type="protein sequence ID" value="HPBE_0001477601-mRNA-1"/>
    <property type="gene ID" value="HPBE_0001477601"/>
</dbReference>
<protein>
    <submittedName>
        <fullName evidence="4">Ty3-gypsy retrotransposon protein</fullName>
    </submittedName>
</protein>
<feature type="compositionally biased region" description="Basic and acidic residues" evidence="1">
    <location>
        <begin position="50"/>
        <end position="63"/>
    </location>
</feature>
<evidence type="ECO:0000256" key="1">
    <source>
        <dbReference type="SAM" id="MobiDB-lite"/>
    </source>
</evidence>
<dbReference type="OrthoDB" id="5864015at2759"/>
<reference evidence="4" key="2">
    <citation type="submission" date="2019-09" db="UniProtKB">
        <authorList>
            <consortium name="WormBaseParasite"/>
        </authorList>
    </citation>
    <scope>IDENTIFICATION</scope>
</reference>
<evidence type="ECO:0000313" key="2">
    <source>
        <dbReference type="EMBL" id="VDP00719.1"/>
    </source>
</evidence>
<reference evidence="2 3" key="1">
    <citation type="submission" date="2018-11" db="EMBL/GenBank/DDBJ databases">
        <authorList>
            <consortium name="Pathogen Informatics"/>
        </authorList>
    </citation>
    <scope>NUCLEOTIDE SEQUENCE [LARGE SCALE GENOMIC DNA]</scope>
</reference>
<gene>
    <name evidence="2" type="ORF">HPBE_LOCUS14777</name>
</gene>
<feature type="region of interest" description="Disordered" evidence="1">
    <location>
        <begin position="49"/>
        <end position="87"/>
    </location>
</feature>
<keyword evidence="3" id="KW-1185">Reference proteome</keyword>
<evidence type="ECO:0000313" key="4">
    <source>
        <dbReference type="WBParaSite" id="HPBE_0001477601-mRNA-1"/>
    </source>
</evidence>
<name>A0A183G0X5_HELPZ</name>
<evidence type="ECO:0000313" key="3">
    <source>
        <dbReference type="Proteomes" id="UP000050761"/>
    </source>
</evidence>
<accession>A0A183G0X5</accession>
<dbReference type="Proteomes" id="UP000050761">
    <property type="component" value="Unassembled WGS sequence"/>
</dbReference>
<dbReference type="AlphaFoldDB" id="A0A183G0X5"/>
<organism evidence="3 4">
    <name type="scientific">Heligmosomoides polygyrus</name>
    <name type="common">Parasitic roundworm</name>
    <dbReference type="NCBI Taxonomy" id="6339"/>
    <lineage>
        <taxon>Eukaryota</taxon>
        <taxon>Metazoa</taxon>
        <taxon>Ecdysozoa</taxon>
        <taxon>Nematoda</taxon>
        <taxon>Chromadorea</taxon>
        <taxon>Rhabditida</taxon>
        <taxon>Rhabditina</taxon>
        <taxon>Rhabditomorpha</taxon>
        <taxon>Strongyloidea</taxon>
        <taxon>Heligmosomidae</taxon>
        <taxon>Heligmosomoides</taxon>
    </lineage>
</organism>
<proteinExistence type="predicted"/>